<feature type="region of interest" description="Disordered" evidence="1">
    <location>
        <begin position="25"/>
        <end position="54"/>
    </location>
</feature>
<dbReference type="AlphaFoldDB" id="F4SCE7"/>
<dbReference type="HOGENOM" id="CLU_2171630_0_0_1"/>
<gene>
    <name evidence="3" type="ORF">MELLADRAFT_69837</name>
</gene>
<dbReference type="InParanoid" id="F4SCE7"/>
<accession>F4SCE7</accession>
<evidence type="ECO:0000313" key="4">
    <source>
        <dbReference type="Proteomes" id="UP000001072"/>
    </source>
</evidence>
<keyword evidence="2" id="KW-0732">Signal</keyword>
<evidence type="ECO:0000313" key="3">
    <source>
        <dbReference type="EMBL" id="EGF97689.1"/>
    </source>
</evidence>
<evidence type="ECO:0000256" key="2">
    <source>
        <dbReference type="SAM" id="SignalP"/>
    </source>
</evidence>
<keyword evidence="4" id="KW-1185">Reference proteome</keyword>
<feature type="signal peptide" evidence="2">
    <location>
        <begin position="1"/>
        <end position="19"/>
    </location>
</feature>
<protein>
    <recommendedName>
        <fullName evidence="5">Secreted protein</fullName>
    </recommendedName>
</protein>
<dbReference type="KEGG" id="mlr:MELLADRAFT_69837"/>
<sequence length="110" mass="12183">MYQFKFLLGLVLRIAKSDIALLRSSDEHQDNPITMSQNAKLPAQDALESPPNSGQLKCPIQTFQLDSPPSKQIKLYASSSLEENGSVRQNTGSQFVAQEQVPVILQIVKQ</sequence>
<proteinExistence type="predicted"/>
<evidence type="ECO:0008006" key="5">
    <source>
        <dbReference type="Google" id="ProtNLM"/>
    </source>
</evidence>
<dbReference type="EMBL" id="GL883206">
    <property type="protein sequence ID" value="EGF97689.1"/>
    <property type="molecule type" value="Genomic_DNA"/>
</dbReference>
<feature type="chain" id="PRO_5003316028" description="Secreted protein" evidence="2">
    <location>
        <begin position="20"/>
        <end position="110"/>
    </location>
</feature>
<reference evidence="4" key="1">
    <citation type="journal article" date="2011" name="Proc. Natl. Acad. Sci. U.S.A.">
        <title>Obligate biotrophy features unraveled by the genomic analysis of rust fungi.</title>
        <authorList>
            <person name="Duplessis S."/>
            <person name="Cuomo C.A."/>
            <person name="Lin Y.-C."/>
            <person name="Aerts A."/>
            <person name="Tisserant E."/>
            <person name="Veneault-Fourrey C."/>
            <person name="Joly D.L."/>
            <person name="Hacquard S."/>
            <person name="Amselem J."/>
            <person name="Cantarel B.L."/>
            <person name="Chiu R."/>
            <person name="Coutinho P.M."/>
            <person name="Feau N."/>
            <person name="Field M."/>
            <person name="Frey P."/>
            <person name="Gelhaye E."/>
            <person name="Goldberg J."/>
            <person name="Grabherr M.G."/>
            <person name="Kodira C.D."/>
            <person name="Kohler A."/>
            <person name="Kuees U."/>
            <person name="Lindquist E.A."/>
            <person name="Lucas S.M."/>
            <person name="Mago R."/>
            <person name="Mauceli E."/>
            <person name="Morin E."/>
            <person name="Murat C."/>
            <person name="Pangilinan J.L."/>
            <person name="Park R."/>
            <person name="Pearson M."/>
            <person name="Quesneville H."/>
            <person name="Rouhier N."/>
            <person name="Sakthikumar S."/>
            <person name="Salamov A.A."/>
            <person name="Schmutz J."/>
            <person name="Selles B."/>
            <person name="Shapiro H."/>
            <person name="Tanguay P."/>
            <person name="Tuskan G.A."/>
            <person name="Henrissat B."/>
            <person name="Van de Peer Y."/>
            <person name="Rouze P."/>
            <person name="Ellis J.G."/>
            <person name="Dodds P.N."/>
            <person name="Schein J.E."/>
            <person name="Zhong S."/>
            <person name="Hamelin R.C."/>
            <person name="Grigoriev I.V."/>
            <person name="Szabo L.J."/>
            <person name="Martin F."/>
        </authorList>
    </citation>
    <scope>NUCLEOTIDE SEQUENCE [LARGE SCALE GENOMIC DNA]</scope>
    <source>
        <strain evidence="4">98AG31 / pathotype 3-4-7</strain>
    </source>
</reference>
<dbReference type="Proteomes" id="UP000001072">
    <property type="component" value="Unassembled WGS sequence"/>
</dbReference>
<dbReference type="RefSeq" id="XP_007419051.1">
    <property type="nucleotide sequence ID" value="XM_007418989.1"/>
</dbReference>
<name>F4SCE7_MELLP</name>
<dbReference type="GeneID" id="18931337"/>
<dbReference type="VEuPathDB" id="FungiDB:MELLADRAFT_69837"/>
<evidence type="ECO:0000256" key="1">
    <source>
        <dbReference type="SAM" id="MobiDB-lite"/>
    </source>
</evidence>
<organism evidence="4">
    <name type="scientific">Melampsora larici-populina (strain 98AG31 / pathotype 3-4-7)</name>
    <name type="common">Poplar leaf rust fungus</name>
    <dbReference type="NCBI Taxonomy" id="747676"/>
    <lineage>
        <taxon>Eukaryota</taxon>
        <taxon>Fungi</taxon>
        <taxon>Dikarya</taxon>
        <taxon>Basidiomycota</taxon>
        <taxon>Pucciniomycotina</taxon>
        <taxon>Pucciniomycetes</taxon>
        <taxon>Pucciniales</taxon>
        <taxon>Melampsoraceae</taxon>
        <taxon>Melampsora</taxon>
    </lineage>
</organism>